<evidence type="ECO:0000256" key="1">
    <source>
        <dbReference type="SAM" id="SignalP"/>
    </source>
</evidence>
<keyword evidence="1" id="KW-0732">Signal</keyword>
<feature type="signal peptide" evidence="1">
    <location>
        <begin position="1"/>
        <end position="15"/>
    </location>
</feature>
<evidence type="ECO:0000313" key="2">
    <source>
        <dbReference type="EMBL" id="CCX06823.1"/>
    </source>
</evidence>
<name>U4L3D3_PYROM</name>
<proteinExistence type="predicted"/>
<evidence type="ECO:0000313" key="3">
    <source>
        <dbReference type="Proteomes" id="UP000018144"/>
    </source>
</evidence>
<dbReference type="EMBL" id="HF935315">
    <property type="protein sequence ID" value="CCX06823.1"/>
    <property type="molecule type" value="Genomic_DNA"/>
</dbReference>
<gene>
    <name evidence="2" type="ORF">PCON_06410</name>
</gene>
<dbReference type="Proteomes" id="UP000018144">
    <property type="component" value="Unassembled WGS sequence"/>
</dbReference>
<sequence length="346" mass="38478">MYFATILTLLPLVLASPLVPRQSGNTRITSAYLNKLYEWRPDMPYSDGWGEVSAVPTSKAPNKVHSLIAYKLEPSDFGKTCNLRFDKPSISTGGLTFSIYDFKPTSGKTYDPKKACWNNKTGTRGQKFVTYKAGGKSNLAYSMPCPKDWINLELAPEGDVNMQWPQFDPIGLWLEVVQTSKPASAPAPAPKTIRIDTADQVQTREASGENGHGSMQFGEITRAAPGQTVTTLIAFVMPKEDYTKRKCVIMFGKASEATGSKTFLLYDFEPENGTNIFQSWRMSWKFKRGTRKGLRATHTVGSNKVTEFPCPKPGKGLNYELAPTAEKVSIKWNSTKDKEGLWMEVV</sequence>
<keyword evidence="3" id="KW-1185">Reference proteome</keyword>
<organism evidence="2 3">
    <name type="scientific">Pyronema omphalodes (strain CBS 100304)</name>
    <name type="common">Pyronema confluens</name>
    <dbReference type="NCBI Taxonomy" id="1076935"/>
    <lineage>
        <taxon>Eukaryota</taxon>
        <taxon>Fungi</taxon>
        <taxon>Dikarya</taxon>
        <taxon>Ascomycota</taxon>
        <taxon>Pezizomycotina</taxon>
        <taxon>Pezizomycetes</taxon>
        <taxon>Pezizales</taxon>
        <taxon>Pyronemataceae</taxon>
        <taxon>Pyronema</taxon>
    </lineage>
</organism>
<dbReference type="AlphaFoldDB" id="U4L3D3"/>
<reference evidence="2 3" key="1">
    <citation type="journal article" date="2013" name="PLoS Genet.">
        <title>The genome and development-dependent transcriptomes of Pyronema confluens: a window into fungal evolution.</title>
        <authorList>
            <person name="Traeger S."/>
            <person name="Altegoer F."/>
            <person name="Freitag M."/>
            <person name="Gabaldon T."/>
            <person name="Kempken F."/>
            <person name="Kumar A."/>
            <person name="Marcet-Houben M."/>
            <person name="Poggeler S."/>
            <person name="Stajich J.E."/>
            <person name="Nowrousian M."/>
        </authorList>
    </citation>
    <scope>NUCLEOTIDE SEQUENCE [LARGE SCALE GENOMIC DNA]</scope>
    <source>
        <strain evidence="3">CBS 100304</strain>
        <tissue evidence="2">Vegetative mycelium</tissue>
    </source>
</reference>
<feature type="chain" id="PRO_5013130653" description="Ubiquitin 3 binding protein But2 C-terminal domain-containing protein" evidence="1">
    <location>
        <begin position="16"/>
        <end position="346"/>
    </location>
</feature>
<protein>
    <recommendedName>
        <fullName evidence="4">Ubiquitin 3 binding protein But2 C-terminal domain-containing protein</fullName>
    </recommendedName>
</protein>
<accession>U4L3D3</accession>
<evidence type="ECO:0008006" key="4">
    <source>
        <dbReference type="Google" id="ProtNLM"/>
    </source>
</evidence>
<dbReference type="OrthoDB" id="5405583at2759"/>